<dbReference type="EMBL" id="FNZI01000004">
    <property type="protein sequence ID" value="SEJ51924.1"/>
    <property type="molecule type" value="Genomic_DNA"/>
</dbReference>
<dbReference type="Proteomes" id="UP000183315">
    <property type="component" value="Unassembled WGS sequence"/>
</dbReference>
<organism evidence="1 2">
    <name type="scientific">Demequina mangrovi</name>
    <dbReference type="NCBI Taxonomy" id="1043493"/>
    <lineage>
        <taxon>Bacteria</taxon>
        <taxon>Bacillati</taxon>
        <taxon>Actinomycetota</taxon>
        <taxon>Actinomycetes</taxon>
        <taxon>Micrococcales</taxon>
        <taxon>Demequinaceae</taxon>
        <taxon>Demequina</taxon>
    </lineage>
</organism>
<proteinExistence type="predicted"/>
<gene>
    <name evidence="1" type="ORF">SAMN05421637_2115</name>
</gene>
<evidence type="ECO:0000313" key="2">
    <source>
        <dbReference type="Proteomes" id="UP000183315"/>
    </source>
</evidence>
<sequence length="138" mass="14956">MISLEAAMEQFKLADEARPLVRQIALRAGVTGCEVKSSYIKAFREDGLHPLHIGKRSTEWFGSKVEAIAASDLPDRVRDKTHGNGMVNWAVDHPVNAKGGSPGSKKRIVQATAVETKDYGVCEVCWQARTPSGSCGCD</sequence>
<evidence type="ECO:0000313" key="1">
    <source>
        <dbReference type="EMBL" id="SEJ51924.1"/>
    </source>
</evidence>
<name>A0A1H6ZIG8_9MICO</name>
<dbReference type="AlphaFoldDB" id="A0A1H6ZIG8"/>
<reference evidence="2" key="1">
    <citation type="submission" date="2016-10" db="EMBL/GenBank/DDBJ databases">
        <authorList>
            <person name="Varghese N."/>
        </authorList>
    </citation>
    <scope>NUCLEOTIDE SEQUENCE [LARGE SCALE GENOMIC DNA]</scope>
    <source>
        <strain evidence="2">DSM 24868</strain>
    </source>
</reference>
<keyword evidence="2" id="KW-1185">Reference proteome</keyword>
<accession>A0A1H6ZIG8</accession>
<protein>
    <submittedName>
        <fullName evidence="1">Uncharacterized protein</fullName>
    </submittedName>
</protein>